<dbReference type="EMBL" id="JAAQYP010000035">
    <property type="protein sequence ID" value="NNA97455.1"/>
    <property type="molecule type" value="Genomic_DNA"/>
</dbReference>
<name>A0A7Y1QMT7_9PSED</name>
<sequence>MITQTPQGVASRFGYGLGRVARFVLHDRNPVLRWVKRLALAAAVLYFSSDIFSVLASVAVLLLVFGGAFWLLSNSESSSSNKKTIDYGSGYGPQGYGYYKAGRRVDDDD</sequence>
<evidence type="ECO:0000256" key="1">
    <source>
        <dbReference type="SAM" id="Phobius"/>
    </source>
</evidence>
<protein>
    <submittedName>
        <fullName evidence="2">DUF3742 family protein</fullName>
    </submittedName>
</protein>
<organism evidence="2 3">
    <name type="scientific">Pseudomonas gessardii</name>
    <dbReference type="NCBI Taxonomy" id="78544"/>
    <lineage>
        <taxon>Bacteria</taxon>
        <taxon>Pseudomonadati</taxon>
        <taxon>Pseudomonadota</taxon>
        <taxon>Gammaproteobacteria</taxon>
        <taxon>Pseudomonadales</taxon>
        <taxon>Pseudomonadaceae</taxon>
        <taxon>Pseudomonas</taxon>
    </lineage>
</organism>
<reference evidence="2 3" key="1">
    <citation type="journal article" date="2020" name="Front. Microbiol.">
        <title>Genetic Organization of the aprX-lipA2 Operon Affects the Proteolytic Potential of Pseudomonas Species in Milk.</title>
        <authorList>
            <person name="Maier C."/>
            <person name="Huptas C."/>
            <person name="von Neubeck M."/>
            <person name="Scherer S."/>
            <person name="Wenning M."/>
            <person name="Lucking G."/>
        </authorList>
    </citation>
    <scope>NUCLEOTIDE SEQUENCE [LARGE SCALE GENOMIC DNA]</scope>
    <source>
        <strain evidence="2 3">G4779</strain>
    </source>
</reference>
<dbReference type="RefSeq" id="WP_134939828.1">
    <property type="nucleotide sequence ID" value="NZ_JAAQYP010000035.1"/>
</dbReference>
<proteinExistence type="predicted"/>
<gene>
    <name evidence="2" type="ORF">HBO33_20020</name>
</gene>
<evidence type="ECO:0000313" key="2">
    <source>
        <dbReference type="EMBL" id="NNA97455.1"/>
    </source>
</evidence>
<accession>A0A7Y1QMT7</accession>
<keyword evidence="1" id="KW-0472">Membrane</keyword>
<feature type="transmembrane region" description="Helical" evidence="1">
    <location>
        <begin position="51"/>
        <end position="72"/>
    </location>
</feature>
<dbReference type="Proteomes" id="UP000542111">
    <property type="component" value="Unassembled WGS sequence"/>
</dbReference>
<keyword evidence="1" id="KW-0812">Transmembrane</keyword>
<comment type="caution">
    <text evidence="2">The sequence shown here is derived from an EMBL/GenBank/DDBJ whole genome shotgun (WGS) entry which is preliminary data.</text>
</comment>
<evidence type="ECO:0000313" key="3">
    <source>
        <dbReference type="Proteomes" id="UP000542111"/>
    </source>
</evidence>
<keyword evidence="1" id="KW-1133">Transmembrane helix</keyword>
<dbReference type="AlphaFoldDB" id="A0A7Y1QMT7"/>